<accession>A0AB39L3T1</accession>
<dbReference type="PANTHER" id="PTHR38436">
    <property type="entry name" value="POLYKETIDE CYCLASE SNOAL-LIKE DOMAIN"/>
    <property type="match status" value="1"/>
</dbReference>
<gene>
    <name evidence="1" type="ORF">AB5L97_01755</name>
</gene>
<dbReference type="Pfam" id="PF07366">
    <property type="entry name" value="SnoaL"/>
    <property type="match status" value="1"/>
</dbReference>
<sequence>MSTETSRGLVGRFYEEVLNGRRLDVIDEIAVGDYAEHDPLPGQGDGRDGLRNRVSMLVTALDPHFAVEDVIAEGDRVVVRWRNQGTQVEPFLGLPASGKSFEIAGIDIYRVQDGRLAEHWHVIDQFGMLMQLGFIPAPEPAAP</sequence>
<dbReference type="GO" id="GO:0030638">
    <property type="term" value="P:polyketide metabolic process"/>
    <property type="evidence" value="ECO:0007669"/>
    <property type="project" value="InterPro"/>
</dbReference>
<dbReference type="AlphaFoldDB" id="A0AB39L3T1"/>
<dbReference type="EMBL" id="CP163302">
    <property type="protein sequence ID" value="XDP45772.1"/>
    <property type="molecule type" value="Genomic_DNA"/>
</dbReference>
<reference evidence="1" key="1">
    <citation type="submission" date="2024-07" db="EMBL/GenBank/DDBJ databases">
        <authorList>
            <person name="fu j."/>
        </authorList>
    </citation>
    <scope>NUCLEOTIDE SEQUENCE</scope>
    <source>
        <strain evidence="1">P10A9</strain>
    </source>
</reference>
<dbReference type="RefSeq" id="WP_307957043.1">
    <property type="nucleotide sequence ID" value="NZ_CP163302.1"/>
</dbReference>
<protein>
    <submittedName>
        <fullName evidence="1">Ester cyclase</fullName>
    </submittedName>
</protein>
<dbReference type="InterPro" id="IPR032710">
    <property type="entry name" value="NTF2-like_dom_sf"/>
</dbReference>
<dbReference type="PANTHER" id="PTHR38436:SF1">
    <property type="entry name" value="ESTER CYCLASE"/>
    <property type="match status" value="1"/>
</dbReference>
<organism evidence="1">
    <name type="scientific">Sinomonas puerhi</name>
    <dbReference type="NCBI Taxonomy" id="3238584"/>
    <lineage>
        <taxon>Bacteria</taxon>
        <taxon>Bacillati</taxon>
        <taxon>Actinomycetota</taxon>
        <taxon>Actinomycetes</taxon>
        <taxon>Micrococcales</taxon>
        <taxon>Micrococcaceae</taxon>
        <taxon>Sinomonas</taxon>
    </lineage>
</organism>
<dbReference type="SUPFAM" id="SSF54427">
    <property type="entry name" value="NTF2-like"/>
    <property type="match status" value="1"/>
</dbReference>
<dbReference type="KEGG" id="spue:AB5L97_01755"/>
<dbReference type="InterPro" id="IPR009959">
    <property type="entry name" value="Cyclase_SnoaL-like"/>
</dbReference>
<name>A0AB39L3T1_9MICC</name>
<evidence type="ECO:0000313" key="1">
    <source>
        <dbReference type="EMBL" id="XDP45772.1"/>
    </source>
</evidence>
<dbReference type="Gene3D" id="3.10.450.50">
    <property type="match status" value="1"/>
</dbReference>
<proteinExistence type="predicted"/>